<feature type="chain" id="PRO_5042008411" evidence="1">
    <location>
        <begin position="28"/>
        <end position="80"/>
    </location>
</feature>
<proteinExistence type="predicted"/>
<name>A0AAD7PFW3_QUISA</name>
<dbReference type="Proteomes" id="UP001163823">
    <property type="component" value="Chromosome 10"/>
</dbReference>
<keyword evidence="1" id="KW-0732">Signal</keyword>
<protein>
    <submittedName>
        <fullName evidence="2">Transmembrane protein</fullName>
    </submittedName>
</protein>
<evidence type="ECO:0000313" key="2">
    <source>
        <dbReference type="EMBL" id="KAJ7953384.1"/>
    </source>
</evidence>
<organism evidence="2 3">
    <name type="scientific">Quillaja saponaria</name>
    <name type="common">Soap bark tree</name>
    <dbReference type="NCBI Taxonomy" id="32244"/>
    <lineage>
        <taxon>Eukaryota</taxon>
        <taxon>Viridiplantae</taxon>
        <taxon>Streptophyta</taxon>
        <taxon>Embryophyta</taxon>
        <taxon>Tracheophyta</taxon>
        <taxon>Spermatophyta</taxon>
        <taxon>Magnoliopsida</taxon>
        <taxon>eudicotyledons</taxon>
        <taxon>Gunneridae</taxon>
        <taxon>Pentapetalae</taxon>
        <taxon>rosids</taxon>
        <taxon>fabids</taxon>
        <taxon>Fabales</taxon>
        <taxon>Quillajaceae</taxon>
        <taxon>Quillaja</taxon>
    </lineage>
</organism>
<dbReference type="EMBL" id="JARAOO010000010">
    <property type="protein sequence ID" value="KAJ7953384.1"/>
    <property type="molecule type" value="Genomic_DNA"/>
</dbReference>
<gene>
    <name evidence="2" type="ORF">O6P43_025096</name>
</gene>
<comment type="caution">
    <text evidence="2">The sequence shown here is derived from an EMBL/GenBank/DDBJ whole genome shotgun (WGS) entry which is preliminary data.</text>
</comment>
<keyword evidence="2" id="KW-0812">Transmembrane</keyword>
<reference evidence="2" key="1">
    <citation type="journal article" date="2023" name="Science">
        <title>Elucidation of the pathway for biosynthesis of saponin adjuvants from the soapbark tree.</title>
        <authorList>
            <person name="Reed J."/>
            <person name="Orme A."/>
            <person name="El-Demerdash A."/>
            <person name="Owen C."/>
            <person name="Martin L.B.B."/>
            <person name="Misra R.C."/>
            <person name="Kikuchi S."/>
            <person name="Rejzek M."/>
            <person name="Martin A.C."/>
            <person name="Harkess A."/>
            <person name="Leebens-Mack J."/>
            <person name="Louveau T."/>
            <person name="Stephenson M.J."/>
            <person name="Osbourn A."/>
        </authorList>
    </citation>
    <scope>NUCLEOTIDE SEQUENCE</scope>
    <source>
        <strain evidence="2">S10</strain>
    </source>
</reference>
<sequence length="80" mass="9092">MVQLRASPTCFILFLFILTSSLISVHSSNHGVPAVAQENQVSESHQQRKTWMNHGSFRGPRKKLVNPTMELPFQAREFPV</sequence>
<dbReference type="KEGG" id="qsa:O6P43_025096"/>
<keyword evidence="3" id="KW-1185">Reference proteome</keyword>
<evidence type="ECO:0000313" key="3">
    <source>
        <dbReference type="Proteomes" id="UP001163823"/>
    </source>
</evidence>
<dbReference type="AlphaFoldDB" id="A0AAD7PFW3"/>
<keyword evidence="2" id="KW-0472">Membrane</keyword>
<accession>A0AAD7PFW3</accession>
<feature type="signal peptide" evidence="1">
    <location>
        <begin position="1"/>
        <end position="27"/>
    </location>
</feature>
<evidence type="ECO:0000256" key="1">
    <source>
        <dbReference type="SAM" id="SignalP"/>
    </source>
</evidence>